<name>A0AC11EC94_SHEEP</name>
<reference evidence="1" key="3">
    <citation type="submission" date="2025-09" db="UniProtKB">
        <authorList>
            <consortium name="Ensembl"/>
        </authorList>
    </citation>
    <scope>IDENTIFICATION</scope>
</reference>
<protein>
    <submittedName>
        <fullName evidence="1">Uncharacterized protein</fullName>
    </submittedName>
</protein>
<reference evidence="1" key="1">
    <citation type="submission" date="2020-11" db="EMBL/GenBank/DDBJ databases">
        <authorList>
            <person name="Davenport K.M."/>
            <person name="Bickhart D.M."/>
            <person name="Smith T.P.L."/>
            <person name="Murdoch B.M."/>
            <person name="Rosen B.D."/>
        </authorList>
    </citation>
    <scope>NUCLEOTIDE SEQUENCE [LARGE SCALE GENOMIC DNA]</scope>
    <source>
        <strain evidence="1">OAR_USU_Benz2616</strain>
    </source>
</reference>
<reference evidence="1" key="2">
    <citation type="submission" date="2025-08" db="UniProtKB">
        <authorList>
            <consortium name="Ensembl"/>
        </authorList>
    </citation>
    <scope>IDENTIFICATION</scope>
</reference>
<proteinExistence type="predicted"/>
<sequence length="185" mass="20804">MNRSCQASLSITNSRSSLRLASIESVMPSSHLILGRPLLLLPPIPPSIRVFSNESALRMRWPKYWSFSFSIIPSKEIPGLISFRMDRLDLLAVRGTLKSLLQHRSSKASILQRSALFTVQLSHPYMTTGKTVALTRRTLVGKVMSLLLNMLSRLVITFLPRSKRLLISWLQSPSAVILEPPQIKV</sequence>
<evidence type="ECO:0000313" key="1">
    <source>
        <dbReference type="Ensembl" id="ENSOARP00020058438.1"/>
    </source>
</evidence>
<accession>A0AC11EC94</accession>
<dbReference type="Ensembl" id="ENSOART00020080241.1">
    <property type="protein sequence ID" value="ENSOARP00020058438.1"/>
    <property type="gene ID" value="ENSOARG00020040808.1"/>
</dbReference>
<organism evidence="1">
    <name type="scientific">Ovis aries</name>
    <name type="common">Sheep</name>
    <dbReference type="NCBI Taxonomy" id="9940"/>
    <lineage>
        <taxon>Eukaryota</taxon>
        <taxon>Metazoa</taxon>
        <taxon>Chordata</taxon>
        <taxon>Craniata</taxon>
        <taxon>Vertebrata</taxon>
        <taxon>Euteleostomi</taxon>
        <taxon>Mammalia</taxon>
        <taxon>Eutheria</taxon>
        <taxon>Laurasiatheria</taxon>
        <taxon>Artiodactyla</taxon>
        <taxon>Ruminantia</taxon>
        <taxon>Pecora</taxon>
        <taxon>Bovidae</taxon>
        <taxon>Caprinae</taxon>
        <taxon>Ovis</taxon>
    </lineage>
</organism>